<dbReference type="GO" id="GO:0003824">
    <property type="term" value="F:catalytic activity"/>
    <property type="evidence" value="ECO:0007669"/>
    <property type="project" value="UniProtKB-ARBA"/>
</dbReference>
<protein>
    <recommendedName>
        <fullName evidence="8">Diguanylate cyclase/phosphodiesterase with PAS/PAC sensor(S)</fullName>
    </recommendedName>
</protein>
<evidence type="ECO:0000313" key="7">
    <source>
        <dbReference type="Proteomes" id="UP000826722"/>
    </source>
</evidence>
<feature type="domain" description="EAL" evidence="4">
    <location>
        <begin position="377"/>
        <end position="630"/>
    </location>
</feature>
<dbReference type="CDD" id="cd01948">
    <property type="entry name" value="EAL"/>
    <property type="match status" value="1"/>
</dbReference>
<dbReference type="PANTHER" id="PTHR44757">
    <property type="entry name" value="DIGUANYLATE CYCLASE DGCP"/>
    <property type="match status" value="1"/>
</dbReference>
<dbReference type="InterPro" id="IPR000700">
    <property type="entry name" value="PAS-assoc_C"/>
</dbReference>
<dbReference type="Pfam" id="PF08447">
    <property type="entry name" value="PAS_3"/>
    <property type="match status" value="1"/>
</dbReference>
<feature type="domain" description="PAC" evidence="3">
    <location>
        <begin position="150"/>
        <end position="203"/>
    </location>
</feature>
<dbReference type="Gene3D" id="3.30.70.270">
    <property type="match status" value="1"/>
</dbReference>
<dbReference type="CDD" id="cd01949">
    <property type="entry name" value="GGDEF"/>
    <property type="match status" value="1"/>
</dbReference>
<feature type="transmembrane region" description="Helical" evidence="1">
    <location>
        <begin position="6"/>
        <end position="28"/>
    </location>
</feature>
<evidence type="ECO:0000259" key="4">
    <source>
        <dbReference type="PROSITE" id="PS50883"/>
    </source>
</evidence>
<dbReference type="Pfam" id="PF00990">
    <property type="entry name" value="GGDEF"/>
    <property type="match status" value="1"/>
</dbReference>
<proteinExistence type="predicted"/>
<dbReference type="InterPro" id="IPR001633">
    <property type="entry name" value="EAL_dom"/>
</dbReference>
<feature type="transmembrane region" description="Helical" evidence="1">
    <location>
        <begin position="40"/>
        <end position="57"/>
    </location>
</feature>
<reference evidence="6" key="1">
    <citation type="journal article" date="2021" name="Arch. Microbiol.">
        <title>Methyloradius palustris gen. nov., sp. nov., a methanol-oxidizing bacterium isolated from snow.</title>
        <authorList>
            <person name="Miyadera T."/>
            <person name="Kojima H."/>
            <person name="Fukui M."/>
        </authorList>
    </citation>
    <scope>NUCLEOTIDE SEQUENCE</scope>
    <source>
        <strain evidence="6">Zm11</strain>
    </source>
</reference>
<dbReference type="PROSITE" id="PS50112">
    <property type="entry name" value="PAS"/>
    <property type="match status" value="1"/>
</dbReference>
<dbReference type="SUPFAM" id="SSF55785">
    <property type="entry name" value="PYP-like sensor domain (PAS domain)"/>
    <property type="match status" value="1"/>
</dbReference>
<dbReference type="Pfam" id="PF00563">
    <property type="entry name" value="EAL"/>
    <property type="match status" value="1"/>
</dbReference>
<dbReference type="SMART" id="SM00052">
    <property type="entry name" value="EAL"/>
    <property type="match status" value="1"/>
</dbReference>
<dbReference type="InterPro" id="IPR000014">
    <property type="entry name" value="PAS"/>
</dbReference>
<dbReference type="PANTHER" id="PTHR44757:SF2">
    <property type="entry name" value="BIOFILM ARCHITECTURE MAINTENANCE PROTEIN MBAA"/>
    <property type="match status" value="1"/>
</dbReference>
<organism evidence="6 7">
    <name type="scientific">Methyloradius palustris</name>
    <dbReference type="NCBI Taxonomy" id="2778876"/>
    <lineage>
        <taxon>Bacteria</taxon>
        <taxon>Pseudomonadati</taxon>
        <taxon>Pseudomonadota</taxon>
        <taxon>Betaproteobacteria</taxon>
        <taxon>Nitrosomonadales</taxon>
        <taxon>Methylophilaceae</taxon>
        <taxon>Methyloradius</taxon>
    </lineage>
</organism>
<dbReference type="PROSITE" id="PS50113">
    <property type="entry name" value="PAC"/>
    <property type="match status" value="1"/>
</dbReference>
<feature type="domain" description="GGDEF" evidence="5">
    <location>
        <begin position="235"/>
        <end position="368"/>
    </location>
</feature>
<keyword evidence="1" id="KW-0472">Membrane</keyword>
<sequence>MVFRVVLIYLVFGMGWIFFSDSILAIIIPDPKKFTEYSIFKGWAFIGFTAILLFFLMRKTFNQHAVFQSSLQTSEERWKFALEGSGDGVWDWDLETNQVFRSARWREIYGYDENDLEPTPQAGRQLMHPDDLEQAVKEIEDYLQGRTEVYHSEFRLKCKDGSWKWTLSRGKVFRDPLTGKAVRKIGIHTDISSRKQTEAEIVRLAHYDPVTGLPNRVLFIDRLNQAIKKSNRAHQTVTVLFLDLDKFKEVNDTLGHDKGDLLLKEAAQRLLGSVREMDTVARLGGDEFTVILNDSESEKVTERIAQNILETLAEPFEIDGESVYITASIGISIYPDDGIAIEALLKSADQAMYAAKEIGGNCYHYFTQGMQADALKRKQLITDLRQATKDNQFEVFYQPIVALASNRIYKAEALIRWHHPERGVVSPLEFISVAEDTGLINEIGDWVFKQTANQVLSWRAFEPDFQISVNKSPVQFRSANQSCVTWAAYLGSLGLNGSSIIVEITEGLLLDARDVVVEQLEVFRNAGIEIAIDDFGTGYSSLAYLRKFSIDYVKIDRSFTSNIKPGSSDMALCEAIIVMAHKLGMKVIAEGIETIAQRDLLLEAGCDYGQGYWFSKPLPARQFEAMFFSG</sequence>
<dbReference type="Gene3D" id="3.20.20.450">
    <property type="entry name" value="EAL domain"/>
    <property type="match status" value="1"/>
</dbReference>
<gene>
    <name evidence="6" type="ORF">ZMTM_20540</name>
</gene>
<dbReference type="SMART" id="SM00267">
    <property type="entry name" value="GGDEF"/>
    <property type="match status" value="1"/>
</dbReference>
<dbReference type="InterPro" id="IPR013655">
    <property type="entry name" value="PAS_fold_3"/>
</dbReference>
<dbReference type="InterPro" id="IPR000160">
    <property type="entry name" value="GGDEF_dom"/>
</dbReference>
<dbReference type="AlphaFoldDB" id="A0A8D5JME9"/>
<dbReference type="EMBL" id="AP024110">
    <property type="protein sequence ID" value="BCM25795.1"/>
    <property type="molecule type" value="Genomic_DNA"/>
</dbReference>
<keyword evidence="1" id="KW-1133">Transmembrane helix</keyword>
<dbReference type="PROSITE" id="PS50883">
    <property type="entry name" value="EAL"/>
    <property type="match status" value="1"/>
</dbReference>
<dbReference type="InterPro" id="IPR035965">
    <property type="entry name" value="PAS-like_dom_sf"/>
</dbReference>
<dbReference type="InterPro" id="IPR052155">
    <property type="entry name" value="Biofilm_reg_signaling"/>
</dbReference>
<name>A0A8D5JME9_9PROT</name>
<dbReference type="NCBIfam" id="TIGR00229">
    <property type="entry name" value="sensory_box"/>
    <property type="match status" value="1"/>
</dbReference>
<evidence type="ECO:0000259" key="3">
    <source>
        <dbReference type="PROSITE" id="PS50113"/>
    </source>
</evidence>
<evidence type="ECO:0000259" key="2">
    <source>
        <dbReference type="PROSITE" id="PS50112"/>
    </source>
</evidence>
<evidence type="ECO:0000313" key="6">
    <source>
        <dbReference type="EMBL" id="BCM25795.1"/>
    </source>
</evidence>
<dbReference type="InterPro" id="IPR035919">
    <property type="entry name" value="EAL_sf"/>
</dbReference>
<dbReference type="InterPro" id="IPR043128">
    <property type="entry name" value="Rev_trsase/Diguanyl_cyclase"/>
</dbReference>
<evidence type="ECO:0000259" key="5">
    <source>
        <dbReference type="PROSITE" id="PS50887"/>
    </source>
</evidence>
<dbReference type="FunFam" id="3.30.70.270:FF:000001">
    <property type="entry name" value="Diguanylate cyclase domain protein"/>
    <property type="match status" value="1"/>
</dbReference>
<feature type="domain" description="PAS" evidence="2">
    <location>
        <begin position="74"/>
        <end position="146"/>
    </location>
</feature>
<keyword evidence="7" id="KW-1185">Reference proteome</keyword>
<dbReference type="KEGG" id="mpau:ZMTM_20540"/>
<dbReference type="SMART" id="SM00091">
    <property type="entry name" value="PAS"/>
    <property type="match status" value="1"/>
</dbReference>
<dbReference type="SUPFAM" id="SSF55073">
    <property type="entry name" value="Nucleotide cyclase"/>
    <property type="match status" value="1"/>
</dbReference>
<dbReference type="Proteomes" id="UP000826722">
    <property type="component" value="Chromosome"/>
</dbReference>
<dbReference type="NCBIfam" id="TIGR00254">
    <property type="entry name" value="GGDEF"/>
    <property type="match status" value="1"/>
</dbReference>
<dbReference type="PROSITE" id="PS50887">
    <property type="entry name" value="GGDEF"/>
    <property type="match status" value="1"/>
</dbReference>
<dbReference type="InterPro" id="IPR029787">
    <property type="entry name" value="Nucleotide_cyclase"/>
</dbReference>
<dbReference type="InterPro" id="IPR001610">
    <property type="entry name" value="PAC"/>
</dbReference>
<accession>A0A8D5JME9</accession>
<dbReference type="Gene3D" id="3.30.450.20">
    <property type="entry name" value="PAS domain"/>
    <property type="match status" value="1"/>
</dbReference>
<keyword evidence="1" id="KW-0812">Transmembrane</keyword>
<dbReference type="SMART" id="SM00086">
    <property type="entry name" value="PAC"/>
    <property type="match status" value="1"/>
</dbReference>
<evidence type="ECO:0000256" key="1">
    <source>
        <dbReference type="SAM" id="Phobius"/>
    </source>
</evidence>
<evidence type="ECO:0008006" key="8">
    <source>
        <dbReference type="Google" id="ProtNLM"/>
    </source>
</evidence>
<dbReference type="CDD" id="cd00130">
    <property type="entry name" value="PAS"/>
    <property type="match status" value="1"/>
</dbReference>
<dbReference type="SUPFAM" id="SSF141868">
    <property type="entry name" value="EAL domain-like"/>
    <property type="match status" value="1"/>
</dbReference>